<keyword evidence="4" id="KW-1185">Reference proteome</keyword>
<proteinExistence type="predicted"/>
<dbReference type="InterPro" id="IPR005202">
    <property type="entry name" value="TF_GRAS"/>
</dbReference>
<dbReference type="AlphaFoldDB" id="A0A9D4V7T5"/>
<dbReference type="Pfam" id="PF03514">
    <property type="entry name" value="GRAS"/>
    <property type="match status" value="1"/>
</dbReference>
<evidence type="ECO:0000313" key="4">
    <source>
        <dbReference type="Proteomes" id="UP000886520"/>
    </source>
</evidence>
<dbReference type="PROSITE" id="PS50985">
    <property type="entry name" value="GRAS"/>
    <property type="match status" value="1"/>
</dbReference>
<dbReference type="Proteomes" id="UP000886520">
    <property type="component" value="Chromosome 4"/>
</dbReference>
<name>A0A9D4V7T5_ADICA</name>
<evidence type="ECO:0000256" key="2">
    <source>
        <dbReference type="ARBA" id="ARBA00023163"/>
    </source>
</evidence>
<gene>
    <name evidence="3" type="ORF">GOP47_0004634</name>
</gene>
<protein>
    <submittedName>
        <fullName evidence="3">Uncharacterized protein</fullName>
    </submittedName>
</protein>
<dbReference type="EMBL" id="JABFUD020000004">
    <property type="protein sequence ID" value="KAI5081451.1"/>
    <property type="molecule type" value="Genomic_DNA"/>
</dbReference>
<keyword evidence="1" id="KW-0805">Transcription regulation</keyword>
<organism evidence="3 4">
    <name type="scientific">Adiantum capillus-veneris</name>
    <name type="common">Maidenhair fern</name>
    <dbReference type="NCBI Taxonomy" id="13818"/>
    <lineage>
        <taxon>Eukaryota</taxon>
        <taxon>Viridiplantae</taxon>
        <taxon>Streptophyta</taxon>
        <taxon>Embryophyta</taxon>
        <taxon>Tracheophyta</taxon>
        <taxon>Polypodiopsida</taxon>
        <taxon>Polypodiidae</taxon>
        <taxon>Polypodiales</taxon>
        <taxon>Pteridineae</taxon>
        <taxon>Pteridaceae</taxon>
        <taxon>Vittarioideae</taxon>
        <taxon>Adiantum</taxon>
    </lineage>
</organism>
<comment type="caution">
    <text evidence="3">The sequence shown here is derived from an EMBL/GenBank/DDBJ whole genome shotgun (WGS) entry which is preliminary data.</text>
</comment>
<keyword evidence="2" id="KW-0804">Transcription</keyword>
<dbReference type="PANTHER" id="PTHR31636">
    <property type="entry name" value="OSJNBA0084A10.13 PROTEIN-RELATED"/>
    <property type="match status" value="1"/>
</dbReference>
<evidence type="ECO:0000256" key="1">
    <source>
        <dbReference type="ARBA" id="ARBA00023015"/>
    </source>
</evidence>
<sequence>MSSVSRKNAALAGFLSTANYVGMPSLVQEQRLVKVHYENEGTEMVDLLVACVEAISAGSIAIINHLLARLGRLASPEGSAMHRLAAYFTEGLACRVSKMWPHIYQPLLQPGIVQQQEDMAMATRKGCDGRPDSMSAWHVLNQATPLVKFGHFIANEMILEAFEGEERVHVIDLDIKQGLQWPALFYGLAHRAGGPPKQVRVTGIGECKEEVQDAGDRLAEFAEEVGLSMEFHAVVDKLVDVRLWMLHVKGEPAREAVAVNCILQLHEALGDGDGEVLRNLLALIYSTRPKIVAMVEQEADCHDNPSLAARFSHALRYFAALFDALDAALPASSAARFQLESYFAAHIRNILACDGQQRFERYQPLRRWQRVFLPAGFRSKPLSPGCRLQAHLLLSMFSSNYRVLPHSSSHADNDEDAHNHLSLAWLDHPLLTASAWTPTSS</sequence>
<reference evidence="3" key="1">
    <citation type="submission" date="2021-01" db="EMBL/GenBank/DDBJ databases">
        <title>Adiantum capillus-veneris genome.</title>
        <authorList>
            <person name="Fang Y."/>
            <person name="Liao Q."/>
        </authorList>
    </citation>
    <scope>NUCLEOTIDE SEQUENCE</scope>
    <source>
        <strain evidence="3">H3</strain>
        <tissue evidence="3">Leaf</tissue>
    </source>
</reference>
<accession>A0A9D4V7T5</accession>
<evidence type="ECO:0000313" key="3">
    <source>
        <dbReference type="EMBL" id="KAI5081451.1"/>
    </source>
</evidence>
<dbReference type="OrthoDB" id="1902659at2759"/>